<dbReference type="InterPro" id="IPR050836">
    <property type="entry name" value="SDS22/Internalin_LRR"/>
</dbReference>
<evidence type="ECO:0000313" key="4">
    <source>
        <dbReference type="Proteomes" id="UP000008743"/>
    </source>
</evidence>
<dbReference type="Proteomes" id="UP000008743">
    <property type="component" value="Unassembled WGS sequence"/>
</dbReference>
<dbReference type="PhylomeDB" id="A0A0D2UBB6"/>
<keyword evidence="1" id="KW-0433">Leucine-rich repeat</keyword>
<dbReference type="PANTHER" id="PTHR46652:SF3">
    <property type="entry name" value="LEUCINE-RICH REPEAT-CONTAINING PROTEIN 9"/>
    <property type="match status" value="1"/>
</dbReference>
<dbReference type="EMBL" id="KE346363">
    <property type="protein sequence ID" value="KJE92341.1"/>
    <property type="molecule type" value="Genomic_DNA"/>
</dbReference>
<dbReference type="AlphaFoldDB" id="A0A0D2UBB6"/>
<gene>
    <name evidence="3" type="ORF">CAOG_003327</name>
</gene>
<dbReference type="OrthoDB" id="266138at2759"/>
<dbReference type="RefSeq" id="XP_004364166.2">
    <property type="nucleotide sequence ID" value="XM_004364109.2"/>
</dbReference>
<keyword evidence="2" id="KW-0677">Repeat</keyword>
<evidence type="ECO:0000256" key="2">
    <source>
        <dbReference type="ARBA" id="ARBA00022737"/>
    </source>
</evidence>
<keyword evidence="4" id="KW-1185">Reference proteome</keyword>
<evidence type="ECO:0000256" key="1">
    <source>
        <dbReference type="ARBA" id="ARBA00022614"/>
    </source>
</evidence>
<dbReference type="SUPFAM" id="SSF52058">
    <property type="entry name" value="L domain-like"/>
    <property type="match status" value="1"/>
</dbReference>
<sequence length="286" mass="31660">MGDDEFEFGSAKPMLPADQIASLISNAFSTCDRAHPERLLLFHCYLTALPPIPRHIIPRVVELDVRRNYMTSLDLSSAGAESDATESQSASVPVAPQFTFEWTKLAKLSLGANDLTEMPVLSAAPNLRELVMNHNRLKAITNLEHVPNLELLDLRSNKLEVVSGLLAVPRLQRLCLSCNHIARIDYESVPPLCDLQFFSLFGNYIPTLAEILPLLRPMAKLQKLLIGGNPFLTSAAEVPPPEIAREVLEIVPTLQWLNWAHVPSYFAALNAQSTFIHTESTAMATN</sequence>
<dbReference type="eggNOG" id="KOG0531">
    <property type="taxonomic scope" value="Eukaryota"/>
</dbReference>
<protein>
    <submittedName>
        <fullName evidence="3">Uncharacterized protein</fullName>
    </submittedName>
</protein>
<evidence type="ECO:0000313" key="3">
    <source>
        <dbReference type="EMBL" id="KJE92341.1"/>
    </source>
</evidence>
<proteinExistence type="predicted"/>
<dbReference type="InterPro" id="IPR032675">
    <property type="entry name" value="LRR_dom_sf"/>
</dbReference>
<dbReference type="PANTHER" id="PTHR46652">
    <property type="entry name" value="LEUCINE-RICH REPEAT AND IQ DOMAIN-CONTAINING PROTEIN 1-RELATED"/>
    <property type="match status" value="1"/>
</dbReference>
<dbReference type="Gene3D" id="3.80.10.10">
    <property type="entry name" value="Ribonuclease Inhibitor"/>
    <property type="match status" value="2"/>
</dbReference>
<dbReference type="InterPro" id="IPR001611">
    <property type="entry name" value="Leu-rich_rpt"/>
</dbReference>
<dbReference type="PROSITE" id="PS51450">
    <property type="entry name" value="LRR"/>
    <property type="match status" value="2"/>
</dbReference>
<dbReference type="STRING" id="595528.A0A0D2UBB6"/>
<dbReference type="InParanoid" id="A0A0D2UBB6"/>
<name>A0A0D2UBB6_CAPO3</name>
<organism evidence="3 4">
    <name type="scientific">Capsaspora owczarzaki (strain ATCC 30864)</name>
    <dbReference type="NCBI Taxonomy" id="595528"/>
    <lineage>
        <taxon>Eukaryota</taxon>
        <taxon>Filasterea</taxon>
        <taxon>Capsaspora</taxon>
    </lineage>
</organism>
<reference evidence="4" key="1">
    <citation type="submission" date="2011-02" db="EMBL/GenBank/DDBJ databases">
        <title>The Genome Sequence of Capsaspora owczarzaki ATCC 30864.</title>
        <authorList>
            <person name="Russ C."/>
            <person name="Cuomo C."/>
            <person name="Burger G."/>
            <person name="Gray M.W."/>
            <person name="Holland P.W.H."/>
            <person name="King N."/>
            <person name="Lang F.B.F."/>
            <person name="Roger A.J."/>
            <person name="Ruiz-Trillo I."/>
            <person name="Young S.K."/>
            <person name="Zeng Q."/>
            <person name="Gargeya S."/>
            <person name="Alvarado L."/>
            <person name="Berlin A."/>
            <person name="Chapman S.B."/>
            <person name="Chen Z."/>
            <person name="Freedman E."/>
            <person name="Gellesch M."/>
            <person name="Goldberg J."/>
            <person name="Griggs A."/>
            <person name="Gujja S."/>
            <person name="Heilman E."/>
            <person name="Heiman D."/>
            <person name="Howarth C."/>
            <person name="Mehta T."/>
            <person name="Neiman D."/>
            <person name="Pearson M."/>
            <person name="Roberts A."/>
            <person name="Saif S."/>
            <person name="Shea T."/>
            <person name="Shenoy N."/>
            <person name="Sisk P."/>
            <person name="Stolte C."/>
            <person name="Sykes S."/>
            <person name="White J."/>
            <person name="Yandava C."/>
            <person name="Haas B."/>
            <person name="Nusbaum C."/>
            <person name="Birren B."/>
        </authorList>
    </citation>
    <scope>NUCLEOTIDE SEQUENCE</scope>
    <source>
        <strain evidence="4">ATCC 30864</strain>
    </source>
</reference>
<accession>A0A0D2UBB6</accession>